<evidence type="ECO:0000256" key="1">
    <source>
        <dbReference type="SAM" id="MobiDB-lite"/>
    </source>
</evidence>
<dbReference type="EMBL" id="JACXVP010000001">
    <property type="protein sequence ID" value="KAG5632699.1"/>
    <property type="molecule type" value="Genomic_DNA"/>
</dbReference>
<organism evidence="2 3">
    <name type="scientific">Solanum commersonii</name>
    <name type="common">Commerson's wild potato</name>
    <name type="synonym">Commerson's nightshade</name>
    <dbReference type="NCBI Taxonomy" id="4109"/>
    <lineage>
        <taxon>Eukaryota</taxon>
        <taxon>Viridiplantae</taxon>
        <taxon>Streptophyta</taxon>
        <taxon>Embryophyta</taxon>
        <taxon>Tracheophyta</taxon>
        <taxon>Spermatophyta</taxon>
        <taxon>Magnoliopsida</taxon>
        <taxon>eudicotyledons</taxon>
        <taxon>Gunneridae</taxon>
        <taxon>Pentapetalae</taxon>
        <taxon>asterids</taxon>
        <taxon>lamiids</taxon>
        <taxon>Solanales</taxon>
        <taxon>Solanaceae</taxon>
        <taxon>Solanoideae</taxon>
        <taxon>Solaneae</taxon>
        <taxon>Solanum</taxon>
    </lineage>
</organism>
<sequence length="307" mass="34002">MGESTTPLTEVVTSHVVPSKEILPCPLTLILSSENSQNSEAQSVAKAVDRPSTEEIDVASRGVSSAILTSLRGDVQSNFLELDDRSQEQVPLNLEPGFDQTPTSINVETEEEEEEPPLRWNRTGVRGANTLTVGAPDLEIVDNPPKVDHIAETPKYDKERQRKEKGKLVVSHSKGDKRKYITRSETQKVLGSVIAASKAQTKRIKKRGREGHQPKYPTSTPLSIGSSAIESDDITAYVAKRRKEGEEEKVKPKKVKKTTKKSPTKREKVKKRTIVKSTRTKGPGPSIRNTGDNEEMSRDARIAEMEK</sequence>
<dbReference type="Proteomes" id="UP000824120">
    <property type="component" value="Chromosome 1"/>
</dbReference>
<feature type="compositionally biased region" description="Polar residues" evidence="1">
    <location>
        <begin position="216"/>
        <end position="229"/>
    </location>
</feature>
<feature type="region of interest" description="Disordered" evidence="1">
    <location>
        <begin position="196"/>
        <end position="307"/>
    </location>
</feature>
<dbReference type="AlphaFoldDB" id="A0A9J6B7X1"/>
<feature type="compositionally biased region" description="Basic and acidic residues" evidence="1">
    <location>
        <begin position="295"/>
        <end position="307"/>
    </location>
</feature>
<keyword evidence="3" id="KW-1185">Reference proteome</keyword>
<accession>A0A9J6B7X1</accession>
<feature type="region of interest" description="Disordered" evidence="1">
    <location>
        <begin position="92"/>
        <end position="122"/>
    </location>
</feature>
<evidence type="ECO:0000313" key="2">
    <source>
        <dbReference type="EMBL" id="KAG5632699.1"/>
    </source>
</evidence>
<feature type="compositionally biased region" description="Basic residues" evidence="1">
    <location>
        <begin position="200"/>
        <end position="209"/>
    </location>
</feature>
<reference evidence="2 3" key="1">
    <citation type="submission" date="2020-09" db="EMBL/GenBank/DDBJ databases">
        <title>De no assembly of potato wild relative species, Solanum commersonii.</title>
        <authorList>
            <person name="Cho K."/>
        </authorList>
    </citation>
    <scope>NUCLEOTIDE SEQUENCE [LARGE SCALE GENOMIC DNA]</scope>
    <source>
        <strain evidence="2">LZ3.2</strain>
        <tissue evidence="2">Leaf</tissue>
    </source>
</reference>
<gene>
    <name evidence="2" type="ORF">H5410_004416</name>
</gene>
<protein>
    <submittedName>
        <fullName evidence="2">Uncharacterized protein</fullName>
    </submittedName>
</protein>
<feature type="compositionally biased region" description="Basic residues" evidence="1">
    <location>
        <begin position="251"/>
        <end position="274"/>
    </location>
</feature>
<feature type="region of interest" description="Disordered" evidence="1">
    <location>
        <begin position="137"/>
        <end position="179"/>
    </location>
</feature>
<feature type="compositionally biased region" description="Basic and acidic residues" evidence="1">
    <location>
        <begin position="145"/>
        <end position="162"/>
    </location>
</feature>
<evidence type="ECO:0000313" key="3">
    <source>
        <dbReference type="Proteomes" id="UP000824120"/>
    </source>
</evidence>
<proteinExistence type="predicted"/>
<comment type="caution">
    <text evidence="2">The sequence shown here is derived from an EMBL/GenBank/DDBJ whole genome shotgun (WGS) entry which is preliminary data.</text>
</comment>
<name>A0A9J6B7X1_SOLCO</name>